<reference evidence="2 3" key="1">
    <citation type="journal article" date="2020" name="Nat. Food">
        <title>A phased Vanilla planifolia genome enables genetic improvement of flavour and production.</title>
        <authorList>
            <person name="Hasing T."/>
            <person name="Tang H."/>
            <person name="Brym M."/>
            <person name="Khazi F."/>
            <person name="Huang T."/>
            <person name="Chambers A.H."/>
        </authorList>
    </citation>
    <scope>NUCLEOTIDE SEQUENCE [LARGE SCALE GENOMIC DNA]</scope>
    <source>
        <tissue evidence="2">Leaf</tissue>
    </source>
</reference>
<evidence type="ECO:0000313" key="2">
    <source>
        <dbReference type="EMBL" id="KAG0490582.1"/>
    </source>
</evidence>
<dbReference type="Proteomes" id="UP000639772">
    <property type="component" value="Chromosome 3"/>
</dbReference>
<evidence type="ECO:0000313" key="3">
    <source>
        <dbReference type="Proteomes" id="UP000639772"/>
    </source>
</evidence>
<sequence length="92" mass="9875">MTTTSSSSPKLSPFNPVIVFNGSLCPRNDFKERATTEEWGSTRDSTTVPPVTENVALPGKTSPAESIPVRVLPPIPERAARALQVDAGRRGK</sequence>
<protein>
    <submittedName>
        <fullName evidence="2">Uncharacterized protein</fullName>
    </submittedName>
</protein>
<feature type="region of interest" description="Disordered" evidence="1">
    <location>
        <begin position="34"/>
        <end position="67"/>
    </location>
</feature>
<comment type="caution">
    <text evidence="2">The sequence shown here is derived from an EMBL/GenBank/DDBJ whole genome shotgun (WGS) entry which is preliminary data.</text>
</comment>
<evidence type="ECO:0000256" key="1">
    <source>
        <dbReference type="SAM" id="MobiDB-lite"/>
    </source>
</evidence>
<feature type="compositionally biased region" description="Polar residues" evidence="1">
    <location>
        <begin position="38"/>
        <end position="49"/>
    </location>
</feature>
<proteinExistence type="predicted"/>
<accession>A0A835V9M2</accession>
<dbReference type="AlphaFoldDB" id="A0A835V9M2"/>
<dbReference type="EMBL" id="JADCNM010000003">
    <property type="protein sequence ID" value="KAG0490582.1"/>
    <property type="molecule type" value="Genomic_DNA"/>
</dbReference>
<organism evidence="2 3">
    <name type="scientific">Vanilla planifolia</name>
    <name type="common">Vanilla</name>
    <dbReference type="NCBI Taxonomy" id="51239"/>
    <lineage>
        <taxon>Eukaryota</taxon>
        <taxon>Viridiplantae</taxon>
        <taxon>Streptophyta</taxon>
        <taxon>Embryophyta</taxon>
        <taxon>Tracheophyta</taxon>
        <taxon>Spermatophyta</taxon>
        <taxon>Magnoliopsida</taxon>
        <taxon>Liliopsida</taxon>
        <taxon>Asparagales</taxon>
        <taxon>Orchidaceae</taxon>
        <taxon>Vanilloideae</taxon>
        <taxon>Vanilleae</taxon>
        <taxon>Vanilla</taxon>
    </lineage>
</organism>
<gene>
    <name evidence="2" type="ORF">HPP92_007445</name>
</gene>
<name>A0A835V9M2_VANPL</name>